<dbReference type="AlphaFoldDB" id="A0AAJ0FVL9"/>
<name>A0AAJ0FVL9_9HYPO</name>
<feature type="region of interest" description="Disordered" evidence="1">
    <location>
        <begin position="505"/>
        <end position="526"/>
    </location>
</feature>
<feature type="compositionally biased region" description="Basic and acidic residues" evidence="1">
    <location>
        <begin position="260"/>
        <end position="287"/>
    </location>
</feature>
<organism evidence="2 3">
    <name type="scientific">Conoideocrella luteorostrata</name>
    <dbReference type="NCBI Taxonomy" id="1105319"/>
    <lineage>
        <taxon>Eukaryota</taxon>
        <taxon>Fungi</taxon>
        <taxon>Dikarya</taxon>
        <taxon>Ascomycota</taxon>
        <taxon>Pezizomycotina</taxon>
        <taxon>Sordariomycetes</taxon>
        <taxon>Hypocreomycetidae</taxon>
        <taxon>Hypocreales</taxon>
        <taxon>Clavicipitaceae</taxon>
        <taxon>Conoideocrella</taxon>
    </lineage>
</organism>
<dbReference type="Proteomes" id="UP001251528">
    <property type="component" value="Unassembled WGS sequence"/>
</dbReference>
<feature type="region of interest" description="Disordered" evidence="1">
    <location>
        <begin position="548"/>
        <end position="763"/>
    </location>
</feature>
<evidence type="ECO:0000313" key="3">
    <source>
        <dbReference type="Proteomes" id="UP001251528"/>
    </source>
</evidence>
<dbReference type="Pfam" id="PF11489">
    <property type="entry name" value="Aim21"/>
    <property type="match status" value="1"/>
</dbReference>
<feature type="compositionally biased region" description="Basic and acidic residues" evidence="1">
    <location>
        <begin position="193"/>
        <end position="203"/>
    </location>
</feature>
<evidence type="ECO:0000256" key="1">
    <source>
        <dbReference type="SAM" id="MobiDB-lite"/>
    </source>
</evidence>
<feature type="compositionally biased region" description="Polar residues" evidence="1">
    <location>
        <begin position="571"/>
        <end position="584"/>
    </location>
</feature>
<evidence type="ECO:0000313" key="2">
    <source>
        <dbReference type="EMBL" id="KAK2603535.1"/>
    </source>
</evidence>
<protein>
    <recommendedName>
        <fullName evidence="4">Altered inheritance of mitochondria protein 21</fullName>
    </recommendedName>
</protein>
<feature type="region of interest" description="Disordered" evidence="1">
    <location>
        <begin position="795"/>
        <end position="872"/>
    </location>
</feature>
<feature type="compositionally biased region" description="Basic and acidic residues" evidence="1">
    <location>
        <begin position="79"/>
        <end position="89"/>
    </location>
</feature>
<feature type="compositionally biased region" description="Basic and acidic residues" evidence="1">
    <location>
        <begin position="795"/>
        <end position="805"/>
    </location>
</feature>
<gene>
    <name evidence="2" type="ORF">QQS21_004304</name>
</gene>
<reference evidence="2" key="1">
    <citation type="submission" date="2023-06" db="EMBL/GenBank/DDBJ databases">
        <title>Conoideocrella luteorostrata (Hypocreales: Clavicipitaceae), a potential biocontrol fungus for elongate hemlock scale in United States Christmas tree production areas.</title>
        <authorList>
            <person name="Barrett H."/>
            <person name="Lovett B."/>
            <person name="Macias A.M."/>
            <person name="Stajich J.E."/>
            <person name="Kasson M.T."/>
        </authorList>
    </citation>
    <scope>NUCLEOTIDE SEQUENCE</scope>
    <source>
        <strain evidence="2">ARSEF 14590</strain>
    </source>
</reference>
<sequence length="910" mass="99415">MSAAPMAQTPVVPPRPSRSSDKDASGGLMPQVPPRPVNKHLDRSVSPARDRFAQSPLMQGIPHEGVDNGLSKRHAQKQRSNDPIERSRSVDMPSVGEEGMEYGAVASELAHDERRPSAPEQTRLVDESLKLHAPKPSLPASSAKQQVMAVTRTDSDRAASFGIGQPSNGEERAISRGSMRKRPESSYSAHSDQGNHTDEDHGIPEIGQRVPMNKHLGDVQAPSPGPGAETPKKHHARKLSARSLPPGSYGLHGHGVAPQDKLEKAYYQKHPEALQREKHTPHHERQNDFAMSSSDLNRLVRDTPSRQALTGSAELRGTPTDDVAFEATEKYTSRISSSRPSSIAAPKDSAASGTYQRGPSEDDQGIHVDDGKNPEFYSYGDDKDHVEAEDYIAPILASDEVGKDPNPRMHKPAIRPHLERRGSSYDAEDTPSRPASRPRNQHHPSQQQDHKHTHLEDVEEYDPLFPEEGKEAKVTIQEPAEEVCERNHFPSKDIWEDAPNSVHFTAEVSTPDVPEPERRRSSAYYADRPITPAQAFALYQEQLAEKEANGRTNTFLPLQDSKPSWIGHQPHLQSERPTSSSSKRFPSRDIWEDAPESYYHEAEVSASPVEQSKPEIPARPAKKASLSPERPVVPGRPAARQNSGDDDAKQRPPISDRPKPSIPPRPTKSSSGDSKDDGVSKTKPPVPSRPAGGKIAALQAGFMSDLNKRLQLGPQGVKKDEPKEEELVEEKEKAPLSDARKGRARGPQRRAPAKSPVGAASSEIAKTTPVLSFSMPQTVWSVEPEHGDFAFADRQDHISEDDLKPVEPASTPKLTESAAAKQVEPAEDLQPAASEPVSGTVPVARKPAVAPDELVKTSESKEDVKHDPAPHAVEDLTLAANTAGESILETTVKKSDNEVDPVEIHEDVKA</sequence>
<dbReference type="InterPro" id="IPR021582">
    <property type="entry name" value="Aim21"/>
</dbReference>
<feature type="compositionally biased region" description="Basic and acidic residues" evidence="1">
    <location>
        <begin position="364"/>
        <end position="373"/>
    </location>
</feature>
<evidence type="ECO:0008006" key="4">
    <source>
        <dbReference type="Google" id="ProtNLM"/>
    </source>
</evidence>
<accession>A0AAJ0FVL9</accession>
<comment type="caution">
    <text evidence="2">The sequence shown here is derived from an EMBL/GenBank/DDBJ whole genome shotgun (WGS) entry which is preliminary data.</text>
</comment>
<feature type="compositionally biased region" description="Basic and acidic residues" evidence="1">
    <location>
        <begin position="39"/>
        <end position="52"/>
    </location>
</feature>
<feature type="compositionally biased region" description="Low complexity" evidence="1">
    <location>
        <begin position="333"/>
        <end position="346"/>
    </location>
</feature>
<keyword evidence="3" id="KW-1185">Reference proteome</keyword>
<feature type="compositionally biased region" description="Basic and acidic residues" evidence="1">
    <location>
        <begin position="109"/>
        <end position="130"/>
    </location>
</feature>
<feature type="compositionally biased region" description="Basic and acidic residues" evidence="1">
    <location>
        <begin position="853"/>
        <end position="872"/>
    </location>
</feature>
<feature type="region of interest" description="Disordered" evidence="1">
    <location>
        <begin position="1"/>
        <end position="457"/>
    </location>
</feature>
<proteinExistence type="predicted"/>
<feature type="compositionally biased region" description="Basic and acidic residues" evidence="1">
    <location>
        <begin position="730"/>
        <end position="741"/>
    </location>
</feature>
<dbReference type="EMBL" id="JASWJB010000062">
    <property type="protein sequence ID" value="KAK2603535.1"/>
    <property type="molecule type" value="Genomic_DNA"/>
</dbReference>
<feature type="compositionally biased region" description="Basic and acidic residues" evidence="1">
    <location>
        <begin position="646"/>
        <end position="659"/>
    </location>
</feature>
<feature type="compositionally biased region" description="Basic residues" evidence="1">
    <location>
        <begin position="742"/>
        <end position="752"/>
    </location>
</feature>